<feature type="non-terminal residue" evidence="2">
    <location>
        <position position="234"/>
    </location>
</feature>
<comment type="caution">
    <text evidence="2">The sequence shown here is derived from an EMBL/GenBank/DDBJ whole genome shotgun (WGS) entry which is preliminary data.</text>
</comment>
<protein>
    <submittedName>
        <fullName evidence="2">Uncharacterized protein</fullName>
    </submittedName>
</protein>
<proteinExistence type="predicted"/>
<evidence type="ECO:0000313" key="3">
    <source>
        <dbReference type="Proteomes" id="UP001143981"/>
    </source>
</evidence>
<feature type="non-terminal residue" evidence="2">
    <location>
        <position position="1"/>
    </location>
</feature>
<organism evidence="2 3">
    <name type="scientific">Coemansia biformis</name>
    <dbReference type="NCBI Taxonomy" id="1286918"/>
    <lineage>
        <taxon>Eukaryota</taxon>
        <taxon>Fungi</taxon>
        <taxon>Fungi incertae sedis</taxon>
        <taxon>Zoopagomycota</taxon>
        <taxon>Kickxellomycotina</taxon>
        <taxon>Kickxellomycetes</taxon>
        <taxon>Kickxellales</taxon>
        <taxon>Kickxellaceae</taxon>
        <taxon>Coemansia</taxon>
    </lineage>
</organism>
<evidence type="ECO:0000313" key="2">
    <source>
        <dbReference type="EMBL" id="KAJ1728696.1"/>
    </source>
</evidence>
<reference evidence="2" key="1">
    <citation type="submission" date="2022-07" db="EMBL/GenBank/DDBJ databases">
        <title>Phylogenomic reconstructions and comparative analyses of Kickxellomycotina fungi.</title>
        <authorList>
            <person name="Reynolds N.K."/>
            <person name="Stajich J.E."/>
            <person name="Barry K."/>
            <person name="Grigoriev I.V."/>
            <person name="Crous P."/>
            <person name="Smith M.E."/>
        </authorList>
    </citation>
    <scope>NUCLEOTIDE SEQUENCE</scope>
    <source>
        <strain evidence="2">BCRC 34381</strain>
    </source>
</reference>
<dbReference type="Proteomes" id="UP001143981">
    <property type="component" value="Unassembled WGS sequence"/>
</dbReference>
<feature type="region of interest" description="Disordered" evidence="1">
    <location>
        <begin position="144"/>
        <end position="171"/>
    </location>
</feature>
<evidence type="ECO:0000256" key="1">
    <source>
        <dbReference type="SAM" id="MobiDB-lite"/>
    </source>
</evidence>
<dbReference type="EMBL" id="JANBOI010000758">
    <property type="protein sequence ID" value="KAJ1728696.1"/>
    <property type="molecule type" value="Genomic_DNA"/>
</dbReference>
<dbReference type="AlphaFoldDB" id="A0A9W7YBP5"/>
<name>A0A9W7YBP5_9FUNG</name>
<accession>A0A9W7YBP5</accession>
<sequence length="234" mass="27645">HALWLFHQRRAHVYPAVGPGGKARHPRRLWRLPCPVLHGDDCGVYCRRHATQQVWKVSRNHHRRRRRHTAWKRLAHRLEHQWQSRQDRWISAHRWSWLWRLHPDNHAHQPGICHGQGHGCRNHHNHVLPLLWNGAVCVRSDQRRPERTPLQSRRHCGSISRPGTRTRGRAEGPVAPVLVGHTQPGRRHVYCGLFGRPASRVYRADRLHRPVLCPDIWLPAHRPQEGAEEDHRRL</sequence>
<gene>
    <name evidence="2" type="ORF">LPJ61_003894</name>
</gene>
<keyword evidence="3" id="KW-1185">Reference proteome</keyword>